<dbReference type="AlphaFoldDB" id="A0A075N012"/>
<feature type="transmembrane region" description="Helical" evidence="10">
    <location>
        <begin position="69"/>
        <end position="97"/>
    </location>
</feature>
<feature type="transmembrane region" description="Helical" evidence="10">
    <location>
        <begin position="410"/>
        <end position="431"/>
    </location>
</feature>
<feature type="transmembrane region" description="Helical" evidence="10">
    <location>
        <begin position="152"/>
        <end position="170"/>
    </location>
</feature>
<dbReference type="PROSITE" id="PS00755">
    <property type="entry name" value="SECY_1"/>
    <property type="match status" value="1"/>
</dbReference>
<feature type="transmembrane region" description="Helical" evidence="10">
    <location>
        <begin position="239"/>
        <end position="259"/>
    </location>
</feature>
<feature type="transmembrane region" description="Helical" evidence="10">
    <location>
        <begin position="280"/>
        <end position="306"/>
    </location>
</feature>
<proteinExistence type="inferred from homology"/>
<dbReference type="HAMAP" id="MF_01465">
    <property type="entry name" value="SecY"/>
    <property type="match status" value="1"/>
</dbReference>
<dbReference type="Pfam" id="PF10559">
    <property type="entry name" value="Plug_translocon"/>
    <property type="match status" value="1"/>
</dbReference>
<evidence type="ECO:0000256" key="5">
    <source>
        <dbReference type="ARBA" id="ARBA00022692"/>
    </source>
</evidence>
<feature type="transmembrane region" description="Helical" evidence="10">
    <location>
        <begin position="437"/>
        <end position="455"/>
    </location>
</feature>
<dbReference type="InterPro" id="IPR030659">
    <property type="entry name" value="SecY_CS"/>
</dbReference>
<keyword evidence="6 10" id="KW-0653">Protein transport</keyword>
<dbReference type="InterPro" id="IPR023201">
    <property type="entry name" value="SecY_dom_sf"/>
</dbReference>
<dbReference type="eggNOG" id="arCOG04169">
    <property type="taxonomic scope" value="Archaea"/>
</dbReference>
<comment type="subcellular location">
    <subcellularLocation>
        <location evidence="10">Cell membrane</location>
        <topology evidence="10">Multi-pass membrane protein</topology>
    </subcellularLocation>
    <subcellularLocation>
        <location evidence="1">Endomembrane system</location>
        <topology evidence="1">Multi-pass membrane protein</topology>
    </subcellularLocation>
    <subcellularLocation>
        <location evidence="12">Membrane</location>
        <topology evidence="12">Multi-pass membrane protein</topology>
    </subcellularLocation>
</comment>
<name>A0A075N012_9ARCH</name>
<accession>A0A075N012</accession>
<dbReference type="InterPro" id="IPR002208">
    <property type="entry name" value="SecY/SEC61-alpha"/>
</dbReference>
<dbReference type="RefSeq" id="WP_148701342.1">
    <property type="nucleotide sequence ID" value="NZ_CP007174.1"/>
</dbReference>
<dbReference type="GO" id="GO:0012505">
    <property type="term" value="C:endomembrane system"/>
    <property type="evidence" value="ECO:0007669"/>
    <property type="project" value="UniProtKB-SubCell"/>
</dbReference>
<dbReference type="Gene3D" id="1.10.3370.10">
    <property type="entry name" value="SecY subunit domain"/>
    <property type="match status" value="1"/>
</dbReference>
<evidence type="ECO:0000313" key="16">
    <source>
        <dbReference type="Proteomes" id="UP000028194"/>
    </source>
</evidence>
<protein>
    <recommendedName>
        <fullName evidence="10 11">Protein translocase subunit SecY</fullName>
    </recommendedName>
    <alternativeName>
        <fullName evidence="10">Protein transport protein SEC61 subunit alpha homolog</fullName>
    </alternativeName>
</protein>
<dbReference type="STRING" id="1459636.NTE_02794"/>
<dbReference type="PANTHER" id="PTHR10906">
    <property type="entry name" value="SECY/SEC61-ALPHA FAMILY MEMBER"/>
    <property type="match status" value="1"/>
</dbReference>
<evidence type="ECO:0000256" key="11">
    <source>
        <dbReference type="RuleBase" id="RU000537"/>
    </source>
</evidence>
<reference evidence="15 16" key="1">
    <citation type="journal article" date="2014" name="PLoS ONE">
        <title>Genome Sequence of Candidatus Nitrososphaera evergladensis from Group I.1b Enriched from Everglades Soil Reveals Novel Genomic Features of the Ammonia-Oxidizing Archaea.</title>
        <authorList>
            <person name="Zhalnina K.V."/>
            <person name="Dias R."/>
            <person name="Leonard M.T."/>
            <person name="Dorr de Quadros P."/>
            <person name="Camargo F.A."/>
            <person name="Drew J.C."/>
            <person name="Farmerie W.G."/>
            <person name="Daroub S.H."/>
            <person name="Triplett E.W."/>
        </authorList>
    </citation>
    <scope>NUCLEOTIDE SEQUENCE [LARGE SCALE GENOMIC DNA]</scope>
    <source>
        <strain evidence="15 16">SR1</strain>
    </source>
</reference>
<evidence type="ECO:0000256" key="12">
    <source>
        <dbReference type="RuleBase" id="RU003484"/>
    </source>
</evidence>
<dbReference type="InterPro" id="IPR019561">
    <property type="entry name" value="Translocon_Sec61/SecY_plug_dom"/>
</dbReference>
<dbReference type="GeneID" id="41598482"/>
<evidence type="ECO:0000313" key="15">
    <source>
        <dbReference type="EMBL" id="AIF84834.1"/>
    </source>
</evidence>
<feature type="transmembrane region" description="Helical" evidence="10">
    <location>
        <begin position="356"/>
        <end position="375"/>
    </location>
</feature>
<feature type="transmembrane region" description="Helical" evidence="10">
    <location>
        <begin position="38"/>
        <end position="57"/>
    </location>
</feature>
<gene>
    <name evidence="10" type="primary">secY</name>
    <name evidence="15" type="ORF">NTE_02794</name>
</gene>
<evidence type="ECO:0000256" key="6">
    <source>
        <dbReference type="ARBA" id="ARBA00022927"/>
    </source>
</evidence>
<evidence type="ECO:0000256" key="8">
    <source>
        <dbReference type="ARBA" id="ARBA00023010"/>
    </source>
</evidence>
<dbReference type="GO" id="GO:0006605">
    <property type="term" value="P:protein targeting"/>
    <property type="evidence" value="ECO:0007669"/>
    <property type="project" value="UniProtKB-UniRule"/>
</dbReference>
<keyword evidence="5 10" id="KW-0812">Transmembrane</keyword>
<evidence type="ECO:0000256" key="2">
    <source>
        <dbReference type="ARBA" id="ARBA00005751"/>
    </source>
</evidence>
<dbReference type="GO" id="GO:0005886">
    <property type="term" value="C:plasma membrane"/>
    <property type="evidence" value="ECO:0007669"/>
    <property type="project" value="UniProtKB-SubCell"/>
</dbReference>
<evidence type="ECO:0000256" key="10">
    <source>
        <dbReference type="HAMAP-Rule" id="MF_01465"/>
    </source>
</evidence>
<evidence type="ECO:0000256" key="1">
    <source>
        <dbReference type="ARBA" id="ARBA00004127"/>
    </source>
</evidence>
<dbReference type="PIRSF" id="PIRSF004557">
    <property type="entry name" value="SecY"/>
    <property type="match status" value="1"/>
</dbReference>
<dbReference type="GO" id="GO:0065002">
    <property type="term" value="P:intracellular protein transmembrane transport"/>
    <property type="evidence" value="ECO:0007669"/>
    <property type="project" value="UniProtKB-UniRule"/>
</dbReference>
<keyword evidence="16" id="KW-1185">Reference proteome</keyword>
<evidence type="ECO:0000259" key="14">
    <source>
        <dbReference type="Pfam" id="PF10559"/>
    </source>
</evidence>
<feature type="domain" description="Translocon Sec61/SecY plug" evidence="14">
    <location>
        <begin position="46"/>
        <end position="80"/>
    </location>
</feature>
<dbReference type="NCBIfam" id="NF006341">
    <property type="entry name" value="PRK08568.1-5"/>
    <property type="match status" value="1"/>
</dbReference>
<keyword evidence="8 10" id="KW-0811">Translocation</keyword>
<dbReference type="NCBIfam" id="TIGR00967">
    <property type="entry name" value="3a0501s007"/>
    <property type="match status" value="1"/>
</dbReference>
<dbReference type="PROSITE" id="PS00756">
    <property type="entry name" value="SECY_2"/>
    <property type="match status" value="1"/>
</dbReference>
<keyword evidence="3 10" id="KW-0813">Transport</keyword>
<dbReference type="SUPFAM" id="SSF103491">
    <property type="entry name" value="Preprotein translocase SecY subunit"/>
    <property type="match status" value="1"/>
</dbReference>
<dbReference type="InterPro" id="IPR026593">
    <property type="entry name" value="SecY"/>
</dbReference>
<dbReference type="OrthoDB" id="371914at2157"/>
<comment type="subunit">
    <text evidence="10">Component of the Sec protein translocase complex. Heterotrimer consisting of alpha (SecY), beta (SecG) and gamma (SecE) subunits. The heterotrimers can form oligomers, although 1 heterotrimer is thought to be able to translocate proteins. Interacts with the ribosome. May interact with SecDF, and other proteins may be involved.</text>
</comment>
<evidence type="ECO:0000256" key="3">
    <source>
        <dbReference type="ARBA" id="ARBA00022448"/>
    </source>
</evidence>
<dbReference type="Pfam" id="PF00344">
    <property type="entry name" value="SecY"/>
    <property type="match status" value="1"/>
</dbReference>
<dbReference type="PRINTS" id="PR00303">
    <property type="entry name" value="SECYTRNLCASE"/>
</dbReference>
<dbReference type="HOGENOM" id="CLU_031763_3_0_2"/>
<dbReference type="KEGG" id="nev:NTE_02794"/>
<evidence type="ECO:0000256" key="9">
    <source>
        <dbReference type="ARBA" id="ARBA00023136"/>
    </source>
</evidence>
<evidence type="ECO:0000256" key="4">
    <source>
        <dbReference type="ARBA" id="ARBA00022475"/>
    </source>
</evidence>
<sequence length="477" mass="51639">MSSTTQNENVLRRVIRSASAYVPQVPKPKKKISLTEKFAWTGIALLLYLVMGQIPLYGVTSDPKFDFLAFARVIFAAQQGTLMELGIGPIVTAGLLMQLLKGSDLIRLDFKNPDDRSLFTSATKIVTIIVIVAEGSLYGISVYGPLVGGPQIIAIVVAQLISASILVMLLDELVQKGWGIGSGLSLFIMAGIAQTILWSVFSPFPAQDGPTGILPFTIQSTIEGHGQDAIFRSGQLPSIFGLGLTVAVILVLVYIEGIHVDIPIVSTKYRGFTAVYPIKLLYTSVIPVILSSALIANAVFMGQMMWTNYNPNNTNPAFNWIAQFDPSSPQTPTGGILYYITSPRSLDHVAADPVRAVVYVIFFVTIVTIFSRLWVELGGLSAKTAAKNLLDADVQVPGFRRSENSVESLLNRYIPSLTIISGVIIGLLASLSDILNVFGSGTGILLMVNIMVSYYQTLVKEQVDTYMPKLAALLGRK</sequence>
<comment type="function">
    <text evidence="10 11">The central subunit of the protein translocation channel SecYEG. Consists of two halves formed by TMs 1-5 and 6-10. These two domains form a lateral gate at the front which open onto the bilayer between TMs 2 and 7, and are clamped together by SecE at the back. The channel is closed by both a pore ring composed of hydrophobic SecY resides and a short helix (helix 2A) on the extracellular side of the membrane which forms a plug. The plug probably moves laterally to allow the channel to open. The ring and the pore may move independently.</text>
</comment>
<keyword evidence="9 10" id="KW-0472">Membrane</keyword>
<evidence type="ECO:0000256" key="13">
    <source>
        <dbReference type="RuleBase" id="RU004349"/>
    </source>
</evidence>
<feature type="transmembrane region" description="Helical" evidence="10">
    <location>
        <begin position="177"/>
        <end position="201"/>
    </location>
</feature>
<organism evidence="15 16">
    <name type="scientific">Candidatus Nitrososphaera evergladensis SR1</name>
    <dbReference type="NCBI Taxonomy" id="1459636"/>
    <lineage>
        <taxon>Archaea</taxon>
        <taxon>Nitrososphaerota</taxon>
        <taxon>Nitrososphaeria</taxon>
        <taxon>Nitrososphaerales</taxon>
        <taxon>Nitrososphaeraceae</taxon>
        <taxon>Nitrososphaera</taxon>
    </lineage>
</organism>
<keyword evidence="4 10" id="KW-1003">Cell membrane</keyword>
<evidence type="ECO:0000256" key="7">
    <source>
        <dbReference type="ARBA" id="ARBA00022989"/>
    </source>
</evidence>
<dbReference type="EMBL" id="CP007174">
    <property type="protein sequence ID" value="AIF84834.1"/>
    <property type="molecule type" value="Genomic_DNA"/>
</dbReference>
<comment type="similarity">
    <text evidence="2 10 13">Belongs to the SecY/SEC61-alpha family.</text>
</comment>
<keyword evidence="7 10" id="KW-1133">Transmembrane helix</keyword>
<feature type="transmembrane region" description="Helical" evidence="10">
    <location>
        <begin position="118"/>
        <end position="140"/>
    </location>
</feature>
<dbReference type="Proteomes" id="UP000028194">
    <property type="component" value="Chromosome"/>
</dbReference>